<dbReference type="Proteomes" id="UP000003455">
    <property type="component" value="Chromosome"/>
</dbReference>
<dbReference type="EMBL" id="ACJA02000003">
    <property type="protein sequence ID" value="EFH95332.1"/>
    <property type="molecule type" value="Genomic_DNA"/>
</dbReference>
<evidence type="ECO:0000256" key="1">
    <source>
        <dbReference type="ARBA" id="ARBA00022741"/>
    </source>
</evidence>
<dbReference type="PROSITE" id="PS51192">
    <property type="entry name" value="HELICASE_ATP_BIND_1"/>
    <property type="match status" value="1"/>
</dbReference>
<dbReference type="SMART" id="SM00490">
    <property type="entry name" value="HELICc"/>
    <property type="match status" value="1"/>
</dbReference>
<dbReference type="GO" id="GO:0006310">
    <property type="term" value="P:DNA recombination"/>
    <property type="evidence" value="ECO:0007669"/>
    <property type="project" value="TreeGrafter"/>
</dbReference>
<dbReference type="RefSeq" id="WP_000370984.1">
    <property type="nucleotide sequence ID" value="NZ_CM000952.1"/>
</dbReference>
<gene>
    <name evidence="6" type="ORF">HMPREF0769_11542</name>
</gene>
<dbReference type="InterPro" id="IPR006935">
    <property type="entry name" value="Helicase/UvrB_N"/>
</dbReference>
<name>A0A0E1X7M0_STAAU</name>
<dbReference type="SUPFAM" id="SSF52540">
    <property type="entry name" value="P-loop containing nucleoside triphosphate hydrolases"/>
    <property type="match status" value="1"/>
</dbReference>
<dbReference type="SMART" id="SM00487">
    <property type="entry name" value="DEXDc"/>
    <property type="match status" value="1"/>
</dbReference>
<dbReference type="GO" id="GO:0006270">
    <property type="term" value="P:DNA replication initiation"/>
    <property type="evidence" value="ECO:0007669"/>
    <property type="project" value="TreeGrafter"/>
</dbReference>
<accession>A0A0E1X7M0</accession>
<comment type="caution">
    <text evidence="6">The sequence shown here is derived from an EMBL/GenBank/DDBJ whole genome shotgun (WGS) entry which is preliminary data.</text>
</comment>
<dbReference type="InterPro" id="IPR001650">
    <property type="entry name" value="Helicase_C-like"/>
</dbReference>
<dbReference type="InterPro" id="IPR027417">
    <property type="entry name" value="P-loop_NTPase"/>
</dbReference>
<keyword evidence="1" id="KW-0547">Nucleotide-binding</keyword>
<keyword evidence="2" id="KW-0067">ATP-binding</keyword>
<evidence type="ECO:0000259" key="5">
    <source>
        <dbReference type="PROSITE" id="PS51194"/>
    </source>
</evidence>
<protein>
    <submittedName>
        <fullName evidence="6">Helicase C-terminal domain protein</fullName>
    </submittedName>
</protein>
<dbReference type="GO" id="GO:0043138">
    <property type="term" value="F:3'-5' DNA helicase activity"/>
    <property type="evidence" value="ECO:0007669"/>
    <property type="project" value="TreeGrafter"/>
</dbReference>
<reference evidence="6" key="1">
    <citation type="submission" date="2010-05" db="EMBL/GenBank/DDBJ databases">
        <authorList>
            <person name="Muzny D."/>
            <person name="Qin X."/>
            <person name="Buhay C."/>
            <person name="Dugan-Rocha S."/>
            <person name="Ding Y."/>
            <person name="Chen G."/>
            <person name="Hawes A."/>
            <person name="Holder M."/>
            <person name="Jhangiani S."/>
            <person name="Johnson A."/>
            <person name="Khan Z."/>
            <person name="Li Z."/>
            <person name="Liu W."/>
            <person name="Liu X."/>
            <person name="Perez L."/>
            <person name="Shen H."/>
            <person name="Wang Q."/>
            <person name="Watt J."/>
            <person name="Xi L."/>
            <person name="Xin Y."/>
            <person name="Zhou J."/>
            <person name="Deng J."/>
            <person name="Jiang H."/>
            <person name="Liu Y."/>
            <person name="Qu J."/>
            <person name="Song X.-Z."/>
            <person name="Zhang L."/>
            <person name="Villasana D."/>
            <person name="Johnson A."/>
            <person name="Liu J."/>
            <person name="Liyanage D."/>
            <person name="Lorensuhewa L."/>
            <person name="Robinson T."/>
            <person name="Song A."/>
            <person name="Song B.-B."/>
            <person name="Dinh H."/>
            <person name="Thornton R."/>
            <person name="Coyle M."/>
            <person name="Francisco L."/>
            <person name="Jackson L."/>
            <person name="Javaid M."/>
            <person name="Korchina V."/>
            <person name="Kovar C."/>
            <person name="Mata R."/>
            <person name="Mathew T."/>
            <person name="Ngo R."/>
            <person name="Nguyen L."/>
            <person name="Nguyen N."/>
            <person name="Okwuonu G."/>
            <person name="Ongeri F."/>
            <person name="Pham C."/>
            <person name="Simmons D."/>
            <person name="Wilczek-Boney K."/>
            <person name="Hale W."/>
            <person name="Jakkamsetti A."/>
            <person name="Pham P."/>
            <person name="Ruth R."/>
            <person name="San Lucas F."/>
            <person name="Warren J."/>
            <person name="Zhang J."/>
            <person name="Zhao Z."/>
            <person name="Zhou C."/>
            <person name="Zhu D."/>
            <person name="Lee S."/>
            <person name="Bess C."/>
            <person name="Blankenburg K."/>
            <person name="Forbes L."/>
            <person name="Fu Q."/>
            <person name="Gubbala S."/>
            <person name="Hirani K."/>
            <person name="Jayaseelan J.C."/>
            <person name="Lara F."/>
            <person name="Munidasa M."/>
            <person name="Palculict T."/>
            <person name="Patil S."/>
            <person name="Pu L.-L."/>
            <person name="Saada N."/>
            <person name="Tang L."/>
            <person name="Weissenberger G."/>
            <person name="Zhu Y."/>
            <person name="Hemphill L."/>
            <person name="Shang Y."/>
            <person name="Youmans B."/>
            <person name="Ayvaz T."/>
            <person name="Ross M."/>
            <person name="Santibanez J."/>
            <person name="Aqrawi P."/>
            <person name="Gross S."/>
            <person name="Joshi V."/>
            <person name="Fowler G."/>
            <person name="Nazareth L."/>
            <person name="Reid J."/>
            <person name="Worley K."/>
            <person name="Petrosino J."/>
            <person name="Highlander S."/>
            <person name="Gibbs R."/>
        </authorList>
    </citation>
    <scope>NUCLEOTIDE SEQUENCE [LARGE SCALE GENOMIC DNA]</scope>
    <source>
        <strain evidence="6">MN8</strain>
    </source>
</reference>
<dbReference type="Gene3D" id="3.40.50.300">
    <property type="entry name" value="P-loop containing nucleotide triphosphate hydrolases"/>
    <property type="match status" value="2"/>
</dbReference>
<keyword evidence="3" id="KW-0238">DNA-binding</keyword>
<keyword evidence="6" id="KW-0347">Helicase</keyword>
<dbReference type="Pfam" id="PF00271">
    <property type="entry name" value="Helicase_C"/>
    <property type="match status" value="1"/>
</dbReference>
<organism evidence="6">
    <name type="scientific">Staphylococcus aureus subsp. aureus MN8</name>
    <dbReference type="NCBI Taxonomy" id="548470"/>
    <lineage>
        <taxon>Bacteria</taxon>
        <taxon>Bacillati</taxon>
        <taxon>Bacillota</taxon>
        <taxon>Bacilli</taxon>
        <taxon>Bacillales</taxon>
        <taxon>Staphylococcaceae</taxon>
        <taxon>Staphylococcus</taxon>
    </lineage>
</organism>
<evidence type="ECO:0000256" key="3">
    <source>
        <dbReference type="ARBA" id="ARBA00023125"/>
    </source>
</evidence>
<evidence type="ECO:0000256" key="2">
    <source>
        <dbReference type="ARBA" id="ARBA00022840"/>
    </source>
</evidence>
<dbReference type="InterPro" id="IPR014001">
    <property type="entry name" value="Helicase_ATP-bd"/>
</dbReference>
<dbReference type="HOGENOM" id="CLU_024742_0_1_9"/>
<feature type="domain" description="Helicase C-terminal" evidence="5">
    <location>
        <begin position="211"/>
        <end position="360"/>
    </location>
</feature>
<dbReference type="GO" id="GO:0003677">
    <property type="term" value="F:DNA binding"/>
    <property type="evidence" value="ECO:0007669"/>
    <property type="project" value="UniProtKB-KW"/>
</dbReference>
<evidence type="ECO:0000313" key="6">
    <source>
        <dbReference type="EMBL" id="EFH95332.1"/>
    </source>
</evidence>
<evidence type="ECO:0000259" key="4">
    <source>
        <dbReference type="PROSITE" id="PS51192"/>
    </source>
</evidence>
<dbReference type="PROSITE" id="PS51194">
    <property type="entry name" value="HELICASE_CTER"/>
    <property type="match status" value="1"/>
</dbReference>
<dbReference type="AlphaFoldDB" id="A0A0E1X7M0"/>
<dbReference type="Pfam" id="PF04851">
    <property type="entry name" value="ResIII"/>
    <property type="match status" value="1"/>
</dbReference>
<dbReference type="GO" id="GO:0005524">
    <property type="term" value="F:ATP binding"/>
    <property type="evidence" value="ECO:0007669"/>
    <property type="project" value="UniProtKB-KW"/>
</dbReference>
<dbReference type="PANTHER" id="PTHR30580">
    <property type="entry name" value="PRIMOSOMAL PROTEIN N"/>
    <property type="match status" value="1"/>
</dbReference>
<dbReference type="PANTHER" id="PTHR30580:SF1">
    <property type="entry name" value="COMF OPERON PROTEIN 1"/>
    <property type="match status" value="1"/>
</dbReference>
<dbReference type="FunFam" id="3.40.50.300:FF:001736">
    <property type="entry name" value="COMF operon protein 1"/>
    <property type="match status" value="1"/>
</dbReference>
<feature type="domain" description="Helicase ATP-binding" evidence="4">
    <location>
        <begin position="39"/>
        <end position="190"/>
    </location>
</feature>
<proteinExistence type="predicted"/>
<keyword evidence="6" id="KW-0378">Hydrolase</keyword>
<dbReference type="GO" id="GO:0006302">
    <property type="term" value="P:double-strand break repair"/>
    <property type="evidence" value="ECO:0007669"/>
    <property type="project" value="TreeGrafter"/>
</dbReference>
<dbReference type="GO" id="GO:0016787">
    <property type="term" value="F:hydrolase activity"/>
    <property type="evidence" value="ECO:0007669"/>
    <property type="project" value="InterPro"/>
</dbReference>
<sequence length="360" mass="42017">MDNVTRYKITESSQSSSQAYYHLSFELSEQQSYASEHIVRAIRMRQTILLYAVTGAGKTEMMFQGIQYARRQGDNIAIVSPRVDVVVEISKRIKDAFLNEDIDILHQQSSQQFEGHFVVCTVHQLYRFKQHFDTIFIDEVDAFPLSMDKSLQQALKSSSKVEHATIYMTATPPKQLLSEIPLENIIKLPARFHKKSLPVPKYRYFKLNNNKIQKMLYRILQDQINNQRYTLVFFNNIETMIKTFSIYKQKITKLTYVHSEDVFRFEKVEQLRNGQYDVIFTTTILERGFTMANLDVVVIDAHQYTQEALIQIAGRVGRKLECPTGKVLFFHEGVSMNMIQAKKEIQKMNKLALKRGWIDE</sequence>
<dbReference type="FunFam" id="3.40.50.300:FF:001697">
    <property type="entry name" value="ComF operon protein 1"/>
    <property type="match status" value="1"/>
</dbReference>